<reference evidence="2 3" key="1">
    <citation type="journal article" date="2019" name="Int. J. Syst. Evol. Microbiol.">
        <title>The Global Catalogue of Microorganisms (GCM) 10K type strain sequencing project: providing services to taxonomists for standard genome sequencing and annotation.</title>
        <authorList>
            <consortium name="The Broad Institute Genomics Platform"/>
            <consortium name="The Broad Institute Genome Sequencing Center for Infectious Disease"/>
            <person name="Wu L."/>
            <person name="Ma J."/>
        </authorList>
    </citation>
    <scope>NUCLEOTIDE SEQUENCE [LARGE SCALE GENOMIC DNA]</scope>
    <source>
        <strain evidence="2 3">JCM 6921</strain>
    </source>
</reference>
<keyword evidence="3" id="KW-1185">Reference proteome</keyword>
<proteinExistence type="predicted"/>
<dbReference type="Gene3D" id="3.30.200.20">
    <property type="entry name" value="Phosphorylase Kinase, domain 1"/>
    <property type="match status" value="1"/>
</dbReference>
<dbReference type="NCBIfam" id="NF038151">
    <property type="entry name" value="lanthi_synth_III"/>
    <property type="match status" value="1"/>
</dbReference>
<dbReference type="EMBL" id="BAAATJ010000001">
    <property type="protein sequence ID" value="GAA2382438.1"/>
    <property type="molecule type" value="Genomic_DNA"/>
</dbReference>
<dbReference type="InterPro" id="IPR058053">
    <property type="entry name" value="RamC_C"/>
</dbReference>
<evidence type="ECO:0000313" key="3">
    <source>
        <dbReference type="Proteomes" id="UP001500058"/>
    </source>
</evidence>
<dbReference type="InterPro" id="IPR011009">
    <property type="entry name" value="Kinase-like_dom_sf"/>
</dbReference>
<gene>
    <name evidence="2" type="primary">lanKC_1</name>
    <name evidence="2" type="ORF">GCM10010420_00430</name>
</gene>
<sequence>MATGDRQVYCYADPLFFEVPGRWDRGSAPFEVALRPVPAGWTRTVRGSWTHLTPPAHTLPEQGWKIHVSARSDQADRACGIVWDYCVREGVRFKHLAGPEVYLAHNSKYAPRSASGKLITVYPEDDDRLLTVLRDLSKELDGITGPRILSDLQWPDSPLYLRYGAFVERFCVDDEGAVVPALVKPDGTLAPDLRRPVFTVPEWAPVPPFVKEAMERRKTRTEFPYRVLRALHFSNAGGVYLAERNSDGRTCVLKEARPHAALDMKSEDAVRRLRREKWALELLAGAEGVPELLDHLTVDGHEFMVMEHVEGTSLWVWMARNHPMLVSEDPAPADYAAYAGKAVAILDRVERILAGFHARGLAFGDLHYGNVIVLPDGDVTLIDYEASFDASDDEHVPALGTMGFSARCGRRGVAIDHYCMASLKLALFFPFEKLRALDRSKTGRQLDFVAERFPLPEGYLDPVREILLADAGADSGTPDLPAAYGPEAAESMAAGIVASADPSRTDRLFPGDSEQFTLGGATFAHGAAGVLWALSTTGFPIRDEHREWLLEAARTPGPRQGFYDGAHGVAHVLDHLGHTDAAREAVERAVEPSRGVRGIGLYDGLAGIGLNYLHLADRWATSDFDEDIARIAELLDEALRAGRPLAGPWHASPGAAGTGGKTPPVKAGLMRGWSGAALFFLRLYRARRDPAHLDLAVSALHRDLDHCVTTASGSLQVEDPKVRTLAYLDVGSAGIALVADEVLAVREDARLREQLPALLAACAPELVLQPQLFNGRAGLVAALERPARRDPSLARDGAVRRHLDRLDWYALSYEGHLAFPGHFSLKLSMDLATGTAGVLLTTRAVMGPQGAFLPFFTDRPSAAGGPTTPTDP</sequence>
<dbReference type="SUPFAM" id="SSF158745">
    <property type="entry name" value="LanC-like"/>
    <property type="match status" value="1"/>
</dbReference>
<organism evidence="2 3">
    <name type="scientific">Streptomyces glaucosporus</name>
    <dbReference type="NCBI Taxonomy" id="284044"/>
    <lineage>
        <taxon>Bacteria</taxon>
        <taxon>Bacillati</taxon>
        <taxon>Actinomycetota</taxon>
        <taxon>Actinomycetes</taxon>
        <taxon>Kitasatosporales</taxon>
        <taxon>Streptomycetaceae</taxon>
        <taxon>Streptomyces</taxon>
    </lineage>
</organism>
<dbReference type="Gene3D" id="1.50.10.20">
    <property type="match status" value="1"/>
</dbReference>
<dbReference type="CDD" id="cd04791">
    <property type="entry name" value="LanC_SerThrkinase"/>
    <property type="match status" value="1"/>
</dbReference>
<comment type="caution">
    <text evidence="2">The sequence shown here is derived from an EMBL/GenBank/DDBJ whole genome shotgun (WGS) entry which is preliminary data.</text>
</comment>
<dbReference type="InterPro" id="IPR007822">
    <property type="entry name" value="LANC-like"/>
</dbReference>
<name>A0ABN3HK90_9ACTN</name>
<evidence type="ECO:0000313" key="2">
    <source>
        <dbReference type="EMBL" id="GAA2382438.1"/>
    </source>
</evidence>
<feature type="domain" description="Protein kinase" evidence="1">
    <location>
        <begin position="225"/>
        <end position="488"/>
    </location>
</feature>
<accession>A0ABN3HK90</accession>
<evidence type="ECO:0000259" key="1">
    <source>
        <dbReference type="PROSITE" id="PS50011"/>
    </source>
</evidence>
<dbReference type="InterPro" id="IPR053524">
    <property type="entry name" value="Aerial_hyphae_peptide-synth"/>
</dbReference>
<dbReference type="PROSITE" id="PS50011">
    <property type="entry name" value="PROTEIN_KINASE_DOM"/>
    <property type="match status" value="1"/>
</dbReference>
<dbReference type="InterPro" id="IPR057929">
    <property type="entry name" value="RamC_N"/>
</dbReference>
<dbReference type="Gene3D" id="1.10.510.10">
    <property type="entry name" value="Transferase(Phosphotransferase) domain 1"/>
    <property type="match status" value="1"/>
</dbReference>
<dbReference type="SMART" id="SM01260">
    <property type="entry name" value="LANC_like"/>
    <property type="match status" value="1"/>
</dbReference>
<protein>
    <submittedName>
        <fullName evidence="2">Class III lanthionine synthetase LanKC</fullName>
    </submittedName>
</protein>
<dbReference type="InterPro" id="IPR000719">
    <property type="entry name" value="Prot_kinase_dom"/>
</dbReference>
<dbReference type="Proteomes" id="UP001500058">
    <property type="component" value="Unassembled WGS sequence"/>
</dbReference>
<dbReference type="SUPFAM" id="SSF56112">
    <property type="entry name" value="Protein kinase-like (PK-like)"/>
    <property type="match status" value="1"/>
</dbReference>
<dbReference type="RefSeq" id="WP_344628703.1">
    <property type="nucleotide sequence ID" value="NZ_BAAATJ010000001.1"/>
</dbReference>
<dbReference type="Pfam" id="PF25816">
    <property type="entry name" value="RamC_N"/>
    <property type="match status" value="1"/>
</dbReference>